<evidence type="ECO:0000313" key="18">
    <source>
        <dbReference type="Proteomes" id="UP000018211"/>
    </source>
</evidence>
<dbReference type="Pfam" id="PF00593">
    <property type="entry name" value="TonB_dep_Rec_b-barrel"/>
    <property type="match status" value="1"/>
</dbReference>
<dbReference type="InterPro" id="IPR036942">
    <property type="entry name" value="Beta-barrel_TonB_sf"/>
</dbReference>
<evidence type="ECO:0000256" key="6">
    <source>
        <dbReference type="ARBA" id="ARBA00023065"/>
    </source>
</evidence>
<dbReference type="InterPro" id="IPR000531">
    <property type="entry name" value="Beta-barrel_TonB"/>
</dbReference>
<evidence type="ECO:0000256" key="8">
    <source>
        <dbReference type="ARBA" id="ARBA00023114"/>
    </source>
</evidence>
<feature type="chain" id="PRO_5043864540" evidence="14">
    <location>
        <begin position="23"/>
        <end position="612"/>
    </location>
</feature>
<dbReference type="NCBIfam" id="TIGR01779">
    <property type="entry name" value="TonB-B12"/>
    <property type="match status" value="1"/>
</dbReference>
<dbReference type="InterPro" id="IPR039426">
    <property type="entry name" value="TonB-dep_rcpt-like"/>
</dbReference>
<dbReference type="PANTHER" id="PTHR30069">
    <property type="entry name" value="TONB-DEPENDENT OUTER MEMBRANE RECEPTOR"/>
    <property type="match status" value="1"/>
</dbReference>
<dbReference type="CDD" id="cd01347">
    <property type="entry name" value="ligand_gated_channel"/>
    <property type="match status" value="1"/>
</dbReference>
<dbReference type="PROSITE" id="PS52016">
    <property type="entry name" value="TONB_DEPENDENT_REC_3"/>
    <property type="match status" value="1"/>
</dbReference>
<evidence type="ECO:0000256" key="12">
    <source>
        <dbReference type="PROSITE-ProRule" id="PRU10143"/>
    </source>
</evidence>
<keyword evidence="8" id="KW-0626">Porin</keyword>
<dbReference type="Proteomes" id="UP000018211">
    <property type="component" value="Unassembled WGS sequence"/>
</dbReference>
<dbReference type="RefSeq" id="WP_022610866.1">
    <property type="nucleotide sequence ID" value="NZ_LK391965.1"/>
</dbReference>
<dbReference type="EMBL" id="CAOF01000051">
    <property type="protein sequence ID" value="CCO45344.1"/>
    <property type="molecule type" value="Genomic_DNA"/>
</dbReference>
<dbReference type="PROSITE" id="PS00430">
    <property type="entry name" value="TONB_DEPENDENT_REC_1"/>
    <property type="match status" value="1"/>
</dbReference>
<dbReference type="GO" id="GO:0015420">
    <property type="term" value="F:ABC-type vitamin B12 transporter activity"/>
    <property type="evidence" value="ECO:0007669"/>
    <property type="project" value="InterPro"/>
</dbReference>
<dbReference type="PANTHER" id="PTHR30069:SF53">
    <property type="entry name" value="COLICIN I RECEPTOR-RELATED"/>
    <property type="match status" value="1"/>
</dbReference>
<evidence type="ECO:0000256" key="13">
    <source>
        <dbReference type="RuleBase" id="RU003357"/>
    </source>
</evidence>
<comment type="subcellular location">
    <subcellularLocation>
        <location evidence="1 11">Cell outer membrane</location>
        <topology evidence="1 11">Multi-pass membrane protein</topology>
    </subcellularLocation>
</comment>
<evidence type="ECO:0000313" key="17">
    <source>
        <dbReference type="EMBL" id="CCO45344.1"/>
    </source>
</evidence>
<reference evidence="17 18" key="1">
    <citation type="journal article" date="2013" name="ISME J.">
        <title>Comparative genomics of pathogenic lineages of Vibrio nigripulchritudo identifies virulence-associated traits.</title>
        <authorList>
            <person name="Goudenege D."/>
            <person name="Labreuche Y."/>
            <person name="Krin E."/>
            <person name="Ansquer D."/>
            <person name="Mangenot S."/>
            <person name="Calteau A."/>
            <person name="Medigue C."/>
            <person name="Mazel D."/>
            <person name="Polz M.F."/>
            <person name="Le Roux F."/>
        </authorList>
    </citation>
    <scope>NUCLEOTIDE SEQUENCE [LARGE SCALE GENOMIC DNA]</scope>
    <source>
        <strain evidence="17 18">SOn1</strain>
    </source>
</reference>
<evidence type="ECO:0000256" key="5">
    <source>
        <dbReference type="ARBA" id="ARBA00022729"/>
    </source>
</evidence>
<name>A0AAV2VKW1_9VIBR</name>
<evidence type="ECO:0000256" key="14">
    <source>
        <dbReference type="SAM" id="SignalP"/>
    </source>
</evidence>
<dbReference type="GO" id="GO:0015288">
    <property type="term" value="F:porin activity"/>
    <property type="evidence" value="ECO:0007669"/>
    <property type="project" value="UniProtKB-KW"/>
</dbReference>
<evidence type="ECO:0000256" key="1">
    <source>
        <dbReference type="ARBA" id="ARBA00004571"/>
    </source>
</evidence>
<keyword evidence="9 11" id="KW-0472">Membrane</keyword>
<protein>
    <submittedName>
        <fullName evidence="17">Vitamin B12 transporter BtuB</fullName>
    </submittedName>
</protein>
<evidence type="ECO:0000259" key="15">
    <source>
        <dbReference type="Pfam" id="PF00593"/>
    </source>
</evidence>
<keyword evidence="2 11" id="KW-0813">Transport</keyword>
<feature type="domain" description="TonB-dependent receptor-like beta-barrel" evidence="15">
    <location>
        <begin position="215"/>
        <end position="586"/>
    </location>
</feature>
<accession>A0AAV2VKW1</accession>
<evidence type="ECO:0000256" key="10">
    <source>
        <dbReference type="ARBA" id="ARBA00023237"/>
    </source>
</evidence>
<evidence type="ECO:0000256" key="9">
    <source>
        <dbReference type="ARBA" id="ARBA00023136"/>
    </source>
</evidence>
<feature type="signal peptide" evidence="14">
    <location>
        <begin position="1"/>
        <end position="22"/>
    </location>
</feature>
<organism evidence="17 18">
    <name type="scientific">Vibrio nigripulchritudo SOn1</name>
    <dbReference type="NCBI Taxonomy" id="1238450"/>
    <lineage>
        <taxon>Bacteria</taxon>
        <taxon>Pseudomonadati</taxon>
        <taxon>Pseudomonadota</taxon>
        <taxon>Gammaproteobacteria</taxon>
        <taxon>Vibrionales</taxon>
        <taxon>Vibrionaceae</taxon>
        <taxon>Vibrio</taxon>
    </lineage>
</organism>
<proteinExistence type="inferred from homology"/>
<dbReference type="GO" id="GO:0046930">
    <property type="term" value="C:pore complex"/>
    <property type="evidence" value="ECO:0007669"/>
    <property type="project" value="UniProtKB-KW"/>
</dbReference>
<comment type="caution">
    <text evidence="17">The sequence shown here is derived from an EMBL/GenBank/DDBJ whole genome shotgun (WGS) entry which is preliminary data.</text>
</comment>
<feature type="short sequence motif" description="TonB box" evidence="12">
    <location>
        <begin position="30"/>
        <end position="36"/>
    </location>
</feature>
<comment type="similarity">
    <text evidence="11 13">Belongs to the TonB-dependent receptor family.</text>
</comment>
<keyword evidence="4 11" id="KW-0812">Transmembrane</keyword>
<dbReference type="AlphaFoldDB" id="A0AAV2VKW1"/>
<dbReference type="SUPFAM" id="SSF56935">
    <property type="entry name" value="Porins"/>
    <property type="match status" value="1"/>
</dbReference>
<dbReference type="InterPro" id="IPR037066">
    <property type="entry name" value="Plug_dom_sf"/>
</dbReference>
<keyword evidence="10 11" id="KW-0998">Cell outer membrane</keyword>
<keyword evidence="6" id="KW-0406">Ion transport</keyword>
<dbReference type="Gene3D" id="2.40.170.20">
    <property type="entry name" value="TonB-dependent receptor, beta-barrel domain"/>
    <property type="match status" value="1"/>
</dbReference>
<dbReference type="GO" id="GO:0006811">
    <property type="term" value="P:monoatomic ion transport"/>
    <property type="evidence" value="ECO:0007669"/>
    <property type="project" value="UniProtKB-KW"/>
</dbReference>
<dbReference type="Pfam" id="PF07715">
    <property type="entry name" value="Plug"/>
    <property type="match status" value="1"/>
</dbReference>
<dbReference type="InterPro" id="IPR010916">
    <property type="entry name" value="TonB_box_CS"/>
</dbReference>
<evidence type="ECO:0000259" key="16">
    <source>
        <dbReference type="Pfam" id="PF07715"/>
    </source>
</evidence>
<dbReference type="InterPro" id="IPR010101">
    <property type="entry name" value="B12_transptr_BtuB"/>
</dbReference>
<evidence type="ECO:0000256" key="3">
    <source>
        <dbReference type="ARBA" id="ARBA00022452"/>
    </source>
</evidence>
<gene>
    <name evidence="17" type="ORF">VIBNISOn1_1440002</name>
</gene>
<keyword evidence="5 14" id="KW-0732">Signal</keyword>
<keyword evidence="7 12" id="KW-0798">TonB box</keyword>
<evidence type="ECO:0000256" key="11">
    <source>
        <dbReference type="PROSITE-ProRule" id="PRU01360"/>
    </source>
</evidence>
<evidence type="ECO:0000256" key="7">
    <source>
        <dbReference type="ARBA" id="ARBA00023077"/>
    </source>
</evidence>
<dbReference type="GO" id="GO:0009279">
    <property type="term" value="C:cell outer membrane"/>
    <property type="evidence" value="ECO:0007669"/>
    <property type="project" value="UniProtKB-SubCell"/>
</dbReference>
<keyword evidence="3 11" id="KW-1134">Transmembrane beta strand</keyword>
<sequence>MKKTLLATTVASLLTHASISVAQEAAETETLVVTANRFEQSTQSVLAPVNVVTRQEIIQTQAKSLPEVLRKLPGVEIAQNGGRGQLASVYVRGTGSDQVLVLIDGVRMAKSSTGSVDFNQVPVSQIERIEYVRGARAAMYGSEAIGGVINIITYSNTKNQAISNLSVGVGSRSQEANFDSVISTSESGKLAVTAGYEKDEGYNVKPVPGVNDGEKHGFSSINGSLGYRHNFNDVIEASVFARVYDNTYQYDNNSSSSRKTSESHVSSQVIGGSIGYTKDQLASTFSYSNEFGRSNTSNPYDLSASDQYRNVYKQDNVSWISSYEINESTQVSGGLDWRKDFYKDDKADSTQDRSNTGVFGVLSTKQEIVTVELSIRSDDNQDYGRNTTYNAGLGFDITESIQVFGSYGTAFKAPTLSQQNGSAWVGENKSLKPESSKNIDIGVKGTVKDIDWAVTGYDIKIDDLIDYDGNKRQYVNVEGQTRIKGVELEAAFATGSIFHAFSIDLKDPKNDEGEMLARRSKGAFKWNVSTSFDDVDLSLSYQYYTKRRNSDYDATPIYLKPYDLLDAAATYWVEPNVAIRGRVDNLLNEKYETANGYPAPERTTYLSIAYQF</sequence>
<evidence type="ECO:0000256" key="4">
    <source>
        <dbReference type="ARBA" id="ARBA00022692"/>
    </source>
</evidence>
<dbReference type="Gene3D" id="2.170.130.10">
    <property type="entry name" value="TonB-dependent receptor, plug domain"/>
    <property type="match status" value="1"/>
</dbReference>
<dbReference type="InterPro" id="IPR012910">
    <property type="entry name" value="Plug_dom"/>
</dbReference>
<feature type="domain" description="TonB-dependent receptor plug" evidence="16">
    <location>
        <begin position="43"/>
        <end position="148"/>
    </location>
</feature>
<evidence type="ECO:0000256" key="2">
    <source>
        <dbReference type="ARBA" id="ARBA00022448"/>
    </source>
</evidence>